<dbReference type="OrthoDB" id="6382410at2"/>
<dbReference type="GO" id="GO:0016747">
    <property type="term" value="F:acyltransferase activity, transferring groups other than amino-acyl groups"/>
    <property type="evidence" value="ECO:0007669"/>
    <property type="project" value="InterPro"/>
</dbReference>
<dbReference type="EMBL" id="NGMM01000004">
    <property type="protein sequence ID" value="OTP14733.1"/>
    <property type="molecule type" value="Genomic_DNA"/>
</dbReference>
<evidence type="ECO:0000313" key="4">
    <source>
        <dbReference type="Proteomes" id="UP000195141"/>
    </source>
</evidence>
<reference evidence="3" key="2">
    <citation type="submission" date="2017-05" db="EMBL/GenBank/DDBJ databases">
        <authorList>
            <consortium name="The Broad Institute Genomics Platform"/>
            <consortium name="The Broad Institute Genomic Center for Infectious Diseases"/>
            <person name="Earl A."/>
            <person name="Manson A."/>
            <person name="Schwartman J."/>
            <person name="Gilmore M."/>
            <person name="Abouelleil A."/>
            <person name="Cao P."/>
            <person name="Chapman S."/>
            <person name="Cusick C."/>
            <person name="Shea T."/>
            <person name="Young S."/>
            <person name="Neafsey D."/>
            <person name="Nusbaum C."/>
            <person name="Birren B."/>
        </authorList>
    </citation>
    <scope>NUCLEOTIDE SEQUENCE</scope>
    <source>
        <strain evidence="3">9E7_DIV0242</strain>
    </source>
</reference>
<evidence type="ECO:0000313" key="2">
    <source>
        <dbReference type="EMBL" id="OTP14733.1"/>
    </source>
</evidence>
<dbReference type="Gene3D" id="3.40.630.30">
    <property type="match status" value="1"/>
</dbReference>
<accession>A0A242K5N0</accession>
<organism evidence="2">
    <name type="scientific">Candidatus Enterococcus clewellii</name>
    <dbReference type="NCBI Taxonomy" id="1834193"/>
    <lineage>
        <taxon>Bacteria</taxon>
        <taxon>Bacillati</taxon>
        <taxon>Bacillota</taxon>
        <taxon>Bacilli</taxon>
        <taxon>Lactobacillales</taxon>
        <taxon>Enterococcaceae</taxon>
        <taxon>Enterococcus</taxon>
    </lineage>
</organism>
<proteinExistence type="predicted"/>
<reference evidence="2" key="1">
    <citation type="submission" date="2017-05" db="EMBL/GenBank/DDBJ databases">
        <title>The Genome Sequence of Enterococcus sp. 9E7_DIV0242.</title>
        <authorList>
            <consortium name="The Broad Institute Genomics Platform"/>
            <consortium name="The Broad Institute Genomic Center for Infectious Diseases"/>
            <person name="Earl A."/>
            <person name="Manson A."/>
            <person name="Schwartman J."/>
            <person name="Gilmore M."/>
            <person name="Abouelleil A."/>
            <person name="Cao P."/>
            <person name="Chapman S."/>
            <person name="Cusick C."/>
            <person name="Shea T."/>
            <person name="Young S."/>
            <person name="Neafsey D."/>
            <person name="Nusbaum C."/>
            <person name="Birren B."/>
        </authorList>
    </citation>
    <scope>NUCLEOTIDE SEQUENCE [LARGE SCALE GENOMIC DNA]</scope>
    <source>
        <strain evidence="2">9E7_DIV0242</strain>
    </source>
</reference>
<feature type="domain" description="N-acetyltransferase" evidence="1">
    <location>
        <begin position="1"/>
        <end position="167"/>
    </location>
</feature>
<keyword evidence="4" id="KW-1185">Reference proteome</keyword>
<evidence type="ECO:0000259" key="1">
    <source>
        <dbReference type="PROSITE" id="PS51186"/>
    </source>
</evidence>
<dbReference type="RefSeq" id="WP_086349850.1">
    <property type="nucleotide sequence ID" value="NZ_CP147247.1"/>
</dbReference>
<dbReference type="InterPro" id="IPR016181">
    <property type="entry name" value="Acyl_CoA_acyltransferase"/>
</dbReference>
<evidence type="ECO:0000313" key="3">
    <source>
        <dbReference type="EMBL" id="WYJ90237.1"/>
    </source>
</evidence>
<protein>
    <recommendedName>
        <fullName evidence="1">N-acetyltransferase domain-containing protein</fullName>
    </recommendedName>
</protein>
<dbReference type="AlphaFoldDB" id="A0A242K5N0"/>
<sequence length="173" mass="19793">MEIRKAEWIDSDTVVGMLKDTALWLNEQGSSQWADVLEGTDKHDLLGAIKKGDVYLFTVVQQVVGIAAVWNTPTDWDKELWQSLDFPERSYYIHRLIVHPAYRGKSYGSQMLTILKSHFSDIADELRLDCISTNPKLISLYSRNGFTNKGTVKESKGGEFELFSYQINQQKNN</sequence>
<name>A0A242K5N0_9ENTE</name>
<dbReference type="PROSITE" id="PS51186">
    <property type="entry name" value="GNAT"/>
    <property type="match status" value="1"/>
</dbReference>
<gene>
    <name evidence="3" type="ORF">A5888_001993</name>
    <name evidence="2" type="ORF">A5888_002835</name>
</gene>
<dbReference type="Pfam" id="PF00583">
    <property type="entry name" value="Acetyltransf_1"/>
    <property type="match status" value="1"/>
</dbReference>
<dbReference type="CDD" id="cd04301">
    <property type="entry name" value="NAT_SF"/>
    <property type="match status" value="1"/>
</dbReference>
<dbReference type="EMBL" id="CP147247">
    <property type="protein sequence ID" value="WYJ90237.1"/>
    <property type="molecule type" value="Genomic_DNA"/>
</dbReference>
<reference evidence="3" key="3">
    <citation type="submission" date="2024-03" db="EMBL/GenBank/DDBJ databases">
        <title>The Genome Sequence of Enterococcus sp. DIV0242b.</title>
        <authorList>
            <consortium name="The Broad Institute Genomics Platform"/>
            <consortium name="The Broad Institute Microbial Omics Core"/>
            <consortium name="The Broad Institute Genomic Center for Infectious Diseases"/>
            <person name="Earl A."/>
            <person name="Manson A."/>
            <person name="Gilmore M."/>
            <person name="Schwartman J."/>
            <person name="Shea T."/>
            <person name="Abouelleil A."/>
            <person name="Cao P."/>
            <person name="Chapman S."/>
            <person name="Cusick C."/>
            <person name="Young S."/>
            <person name="Neafsey D."/>
            <person name="Nusbaum C."/>
            <person name="Birren B."/>
        </authorList>
    </citation>
    <scope>NUCLEOTIDE SEQUENCE</scope>
    <source>
        <strain evidence="3">9E7_DIV0242</strain>
    </source>
</reference>
<dbReference type="InterPro" id="IPR000182">
    <property type="entry name" value="GNAT_dom"/>
</dbReference>
<dbReference type="SUPFAM" id="SSF55729">
    <property type="entry name" value="Acyl-CoA N-acyltransferases (Nat)"/>
    <property type="match status" value="1"/>
</dbReference>
<dbReference type="Proteomes" id="UP000195141">
    <property type="component" value="Chromosome"/>
</dbReference>